<reference evidence="2 3" key="1">
    <citation type="submission" date="2019-01" db="EMBL/GenBank/DDBJ databases">
        <title>Draft genome sequence of Psathyrella aberdarensis IHI B618.</title>
        <authorList>
            <person name="Buettner E."/>
            <person name="Kellner H."/>
        </authorList>
    </citation>
    <scope>NUCLEOTIDE SEQUENCE [LARGE SCALE GENOMIC DNA]</scope>
    <source>
        <strain evidence="2 3">IHI B618</strain>
    </source>
</reference>
<keyword evidence="3" id="KW-1185">Reference proteome</keyword>
<dbReference type="Proteomes" id="UP000290288">
    <property type="component" value="Unassembled WGS sequence"/>
</dbReference>
<evidence type="ECO:0000256" key="1">
    <source>
        <dbReference type="SAM" id="MobiDB-lite"/>
    </source>
</evidence>
<accession>A0A4Q2D6I2</accession>
<gene>
    <name evidence="2" type="ORF">EST38_g11061</name>
</gene>
<name>A0A4Q2D6I2_9AGAR</name>
<sequence>MRKTKEHSVFRRDPSPSAASVASSIDGGPKGTSAEQNTLKKKISSHFCAEAARQSCHFPVGQLPWGKLKDKVTAQGLTIEGWPEDVEFPVPNDTTVPEARKKKQTSSWNPGIQVIGTAAMCLLADACKSNTLTFQGHSSKEEGDAQTPKAAPTLSNPPVAPHPLPALQVPAPVPPVAPAHTPTSVPMTTTTAPKVPAPPVAPMTQVPATMVSTVPANPAAGPSFPNFTSLKPKVQPRMKNSGPARFFDPSCTPNTFLSHLSHLAQPTS</sequence>
<feature type="region of interest" description="Disordered" evidence="1">
    <location>
        <begin position="135"/>
        <end position="199"/>
    </location>
</feature>
<evidence type="ECO:0000313" key="2">
    <source>
        <dbReference type="EMBL" id="RXW14799.1"/>
    </source>
</evidence>
<feature type="compositionally biased region" description="Low complexity" evidence="1">
    <location>
        <begin position="15"/>
        <end position="24"/>
    </location>
</feature>
<feature type="compositionally biased region" description="Low complexity" evidence="1">
    <location>
        <begin position="178"/>
        <end position="194"/>
    </location>
</feature>
<evidence type="ECO:0000313" key="3">
    <source>
        <dbReference type="Proteomes" id="UP000290288"/>
    </source>
</evidence>
<dbReference type="AlphaFoldDB" id="A0A4Q2D6I2"/>
<feature type="region of interest" description="Disordered" evidence="1">
    <location>
        <begin position="1"/>
        <end position="39"/>
    </location>
</feature>
<proteinExistence type="predicted"/>
<dbReference type="EMBL" id="SDEE01000644">
    <property type="protein sequence ID" value="RXW14799.1"/>
    <property type="molecule type" value="Genomic_DNA"/>
</dbReference>
<comment type="caution">
    <text evidence="2">The sequence shown here is derived from an EMBL/GenBank/DDBJ whole genome shotgun (WGS) entry which is preliminary data.</text>
</comment>
<protein>
    <submittedName>
        <fullName evidence="2">Uncharacterized protein</fullName>
    </submittedName>
</protein>
<feature type="compositionally biased region" description="Basic and acidic residues" evidence="1">
    <location>
        <begin position="1"/>
        <end position="14"/>
    </location>
</feature>
<organism evidence="2 3">
    <name type="scientific">Candolleomyces aberdarensis</name>
    <dbReference type="NCBI Taxonomy" id="2316362"/>
    <lineage>
        <taxon>Eukaryota</taxon>
        <taxon>Fungi</taxon>
        <taxon>Dikarya</taxon>
        <taxon>Basidiomycota</taxon>
        <taxon>Agaricomycotina</taxon>
        <taxon>Agaricomycetes</taxon>
        <taxon>Agaricomycetidae</taxon>
        <taxon>Agaricales</taxon>
        <taxon>Agaricineae</taxon>
        <taxon>Psathyrellaceae</taxon>
        <taxon>Candolleomyces</taxon>
    </lineage>
</organism>